<keyword evidence="1" id="KW-0805">Transcription regulation</keyword>
<dbReference type="EMBL" id="ABTR02000001">
    <property type="protein sequence ID" value="EFC90042.1"/>
    <property type="molecule type" value="Genomic_DNA"/>
</dbReference>
<evidence type="ECO:0000256" key="2">
    <source>
        <dbReference type="ARBA" id="ARBA00023125"/>
    </source>
</evidence>
<keyword evidence="2" id="KW-0238">DNA-binding</keyword>
<dbReference type="InterPro" id="IPR052359">
    <property type="entry name" value="HTH-type_reg/antitoxin"/>
</dbReference>
<reference evidence="5 6" key="1">
    <citation type="journal article" date="2010" name="Stand. Genomic Sci.">
        <title>Permanent draft genome sequence of Dethiosulfovibrio peptidovorans type strain (SEBR 4207).</title>
        <authorList>
            <person name="Labutti K."/>
            <person name="Mayilraj S."/>
            <person name="Clum A."/>
            <person name="Lucas S."/>
            <person name="Glavina Del Rio T."/>
            <person name="Nolan M."/>
            <person name="Tice H."/>
            <person name="Cheng J.F."/>
            <person name="Pitluck S."/>
            <person name="Liolios K."/>
            <person name="Ivanova N."/>
            <person name="Mavromatis K."/>
            <person name="Mikhailova N."/>
            <person name="Pati A."/>
            <person name="Goodwin L."/>
            <person name="Chen A."/>
            <person name="Palaniappan K."/>
            <person name="Land M."/>
            <person name="Hauser L."/>
            <person name="Chang Y.J."/>
            <person name="Jeffries C.D."/>
            <person name="Rohde M."/>
            <person name="Spring S."/>
            <person name="Goker M."/>
            <person name="Woyke T."/>
            <person name="Bristow J."/>
            <person name="Eisen J.A."/>
            <person name="Markowitz V."/>
            <person name="Hugenholtz P."/>
            <person name="Kyrpides N.C."/>
            <person name="Klenk H.P."/>
            <person name="Lapidus A."/>
        </authorList>
    </citation>
    <scope>NUCLEOTIDE SEQUENCE [LARGE SCALE GENOMIC DNA]</scope>
    <source>
        <strain evidence="5 6">DSM 11002</strain>
    </source>
</reference>
<evidence type="ECO:0000313" key="6">
    <source>
        <dbReference type="Proteomes" id="UP000006427"/>
    </source>
</evidence>
<protein>
    <submittedName>
        <fullName evidence="5">Transcriptional regulator, XRE family</fullName>
    </submittedName>
</protein>
<keyword evidence="6" id="KW-1185">Reference proteome</keyword>
<keyword evidence="3" id="KW-0804">Transcription</keyword>
<comment type="caution">
    <text evidence="5">The sequence shown here is derived from an EMBL/GenBank/DDBJ whole genome shotgun (WGS) entry which is preliminary data.</text>
</comment>
<dbReference type="PaxDb" id="469381-Dpep_0010"/>
<dbReference type="InterPro" id="IPR001387">
    <property type="entry name" value="Cro/C1-type_HTH"/>
</dbReference>
<dbReference type="SUPFAM" id="SSF47413">
    <property type="entry name" value="lambda repressor-like DNA-binding domains"/>
    <property type="match status" value="1"/>
</dbReference>
<evidence type="ECO:0000256" key="3">
    <source>
        <dbReference type="ARBA" id="ARBA00023163"/>
    </source>
</evidence>
<organism evidence="5 6">
    <name type="scientific">Dethiosulfovibrio peptidovorans DSM 11002</name>
    <dbReference type="NCBI Taxonomy" id="469381"/>
    <lineage>
        <taxon>Bacteria</taxon>
        <taxon>Thermotogati</taxon>
        <taxon>Synergistota</taxon>
        <taxon>Synergistia</taxon>
        <taxon>Synergistales</taxon>
        <taxon>Dethiosulfovibrionaceae</taxon>
        <taxon>Dethiosulfovibrio</taxon>
    </lineage>
</organism>
<evidence type="ECO:0000313" key="5">
    <source>
        <dbReference type="EMBL" id="EFC90042.1"/>
    </source>
</evidence>
<dbReference type="InterPro" id="IPR010982">
    <property type="entry name" value="Lambda_DNA-bd_dom_sf"/>
</dbReference>
<dbReference type="PANTHER" id="PTHR36511">
    <property type="entry name" value="MERR FAMILY BACTERIAL REGULATORY PROTEIN"/>
    <property type="match status" value="1"/>
</dbReference>
<evidence type="ECO:0000259" key="4">
    <source>
        <dbReference type="PROSITE" id="PS50943"/>
    </source>
</evidence>
<dbReference type="PANTHER" id="PTHR36511:SF3">
    <property type="entry name" value="ANTITOXIN HIGA-2"/>
    <property type="match status" value="1"/>
</dbReference>
<gene>
    <name evidence="5" type="ORF">Dpep_0010</name>
</gene>
<accession>D2Z286</accession>
<sequence>MSRILEEMHETARDLYEAGSFSKNQMQNFDVMCLPKVPNYSPENIKHIRSLYDLSQKNLAFLLNVSLSTLQKWETGAKKPAGAARKLLNVLESKGISALL</sequence>
<dbReference type="eggNOG" id="COG2944">
    <property type="taxonomic scope" value="Bacteria"/>
</dbReference>
<dbReference type="SMART" id="SM00530">
    <property type="entry name" value="HTH_XRE"/>
    <property type="match status" value="1"/>
</dbReference>
<dbReference type="GO" id="GO:0003677">
    <property type="term" value="F:DNA binding"/>
    <property type="evidence" value="ECO:0007669"/>
    <property type="project" value="UniProtKB-KW"/>
</dbReference>
<dbReference type="STRING" id="469381.Dpep_0010"/>
<dbReference type="Proteomes" id="UP000006427">
    <property type="component" value="Unassembled WGS sequence"/>
</dbReference>
<dbReference type="AlphaFoldDB" id="D2Z286"/>
<dbReference type="CDD" id="cd00093">
    <property type="entry name" value="HTH_XRE"/>
    <property type="match status" value="1"/>
</dbReference>
<evidence type="ECO:0000256" key="1">
    <source>
        <dbReference type="ARBA" id="ARBA00023015"/>
    </source>
</evidence>
<dbReference type="PROSITE" id="PS50943">
    <property type="entry name" value="HTH_CROC1"/>
    <property type="match status" value="1"/>
</dbReference>
<proteinExistence type="predicted"/>
<dbReference type="OrthoDB" id="9813152at2"/>
<dbReference type="Pfam" id="PF01381">
    <property type="entry name" value="HTH_3"/>
    <property type="match status" value="1"/>
</dbReference>
<name>D2Z286_9BACT</name>
<feature type="domain" description="HTH cro/C1-type" evidence="4">
    <location>
        <begin position="45"/>
        <end position="99"/>
    </location>
</feature>
<dbReference type="Gene3D" id="1.10.260.40">
    <property type="entry name" value="lambda repressor-like DNA-binding domains"/>
    <property type="match status" value="1"/>
</dbReference>